<proteinExistence type="predicted"/>
<sequence>MGILDSLKKGLFGETSEDKLMKSINSPIFLKDFDIESNEIKELKRLLDKTNNENTRKKLENELNLQKYVHDGLSKVYYELKNSSVPFYGLYDLKLKVQDQGTNIDFLCLTNRFLCVVKVKSMQGNIEIDKQGSFSRWMKKGDKWQKEGIYSPLEQNRKSETFIKSVLKDEFNIVNMPIYSMVVFTNPKATLNFKECSEDILDKVFKFDLINTKLKDIIEKTTYQGIDEKLTLVIGERFKQLHISQEIDYVSKFNITEAEKIEEVKSEVAASLKTVVAKETSSKVDIEYISNALKTYRTAIATSSKIPPYYVFNNEELDRILKAMPRTKEELLKVKGFGPVKVDKYGEDILKIIND</sequence>
<dbReference type="RefSeq" id="WP_128214264.1">
    <property type="nucleotide sequence ID" value="NZ_CP025746.1"/>
</dbReference>
<dbReference type="SUPFAM" id="SSF47819">
    <property type="entry name" value="HRDC-like"/>
    <property type="match status" value="1"/>
</dbReference>
<evidence type="ECO:0000313" key="5">
    <source>
        <dbReference type="Proteomes" id="UP000286268"/>
    </source>
</evidence>
<dbReference type="OrthoDB" id="9776650at2"/>
<dbReference type="SMART" id="SM00341">
    <property type="entry name" value="HRDC"/>
    <property type="match status" value="1"/>
</dbReference>
<accession>A0A3R5V9Z8</accession>
<dbReference type="KEGG" id="cmah:C1I91_18890"/>
<dbReference type="AlphaFoldDB" id="A0A3R5V9Z8"/>
<protein>
    <submittedName>
        <fullName evidence="4">Uncharacterized protein</fullName>
    </submittedName>
</protein>
<dbReference type="GO" id="GO:0000166">
    <property type="term" value="F:nucleotide binding"/>
    <property type="evidence" value="ECO:0007669"/>
    <property type="project" value="InterPro"/>
</dbReference>
<dbReference type="EMBL" id="CP025746">
    <property type="protein sequence ID" value="QAA33542.1"/>
    <property type="molecule type" value="Genomic_DNA"/>
</dbReference>
<dbReference type="PROSITE" id="PS50965">
    <property type="entry name" value="NERD"/>
    <property type="match status" value="1"/>
</dbReference>
<feature type="coiled-coil region" evidence="1">
    <location>
        <begin position="33"/>
        <end position="60"/>
    </location>
</feature>
<gene>
    <name evidence="4" type="ORF">C1I91_18890</name>
</gene>
<dbReference type="InterPro" id="IPR044876">
    <property type="entry name" value="HRDC_dom_sf"/>
</dbReference>
<dbReference type="Gene3D" id="1.10.150.80">
    <property type="entry name" value="HRDC domain"/>
    <property type="match status" value="1"/>
</dbReference>
<name>A0A3R5V9Z8_9CLOT</name>
<dbReference type="InterPro" id="IPR010997">
    <property type="entry name" value="HRDC-like_sf"/>
</dbReference>
<reference evidence="4 5" key="1">
    <citation type="submission" date="2018-01" db="EMBL/GenBank/DDBJ databases">
        <title>Genome Sequencing and Assembly of Anaerobacter polyendosporus strain CT4.</title>
        <authorList>
            <person name="Tachaapaikoon C."/>
            <person name="Sutheeworapong S."/>
            <person name="Jenjaroenpun P."/>
            <person name="Wongsurawat T."/>
            <person name="Nookeaw I."/>
            <person name="Cheawchanlertfa P."/>
            <person name="Kosugi A."/>
            <person name="Cheevadhanarak S."/>
            <person name="Ratanakhanokchai K."/>
        </authorList>
    </citation>
    <scope>NUCLEOTIDE SEQUENCE [LARGE SCALE GENOMIC DNA]</scope>
    <source>
        <strain evidence="4 5">CT4</strain>
    </source>
</reference>
<feature type="domain" description="NERD" evidence="2">
    <location>
        <begin position="57"/>
        <end position="186"/>
    </location>
</feature>
<dbReference type="InterPro" id="IPR011528">
    <property type="entry name" value="NERD"/>
</dbReference>
<dbReference type="Proteomes" id="UP000286268">
    <property type="component" value="Chromosome"/>
</dbReference>
<dbReference type="PROSITE" id="PS50967">
    <property type="entry name" value="HRDC"/>
    <property type="match status" value="1"/>
</dbReference>
<evidence type="ECO:0000259" key="3">
    <source>
        <dbReference type="PROSITE" id="PS50967"/>
    </source>
</evidence>
<dbReference type="Pfam" id="PF00570">
    <property type="entry name" value="HRDC"/>
    <property type="match status" value="1"/>
</dbReference>
<keyword evidence="1" id="KW-0175">Coiled coil</keyword>
<evidence type="ECO:0000313" key="4">
    <source>
        <dbReference type="EMBL" id="QAA33542.1"/>
    </source>
</evidence>
<keyword evidence="5" id="KW-1185">Reference proteome</keyword>
<evidence type="ECO:0000256" key="1">
    <source>
        <dbReference type="SAM" id="Coils"/>
    </source>
</evidence>
<feature type="domain" description="HRDC" evidence="3">
    <location>
        <begin position="283"/>
        <end position="355"/>
    </location>
</feature>
<evidence type="ECO:0000259" key="2">
    <source>
        <dbReference type="PROSITE" id="PS50965"/>
    </source>
</evidence>
<dbReference type="InterPro" id="IPR002121">
    <property type="entry name" value="HRDC_dom"/>
</dbReference>
<dbReference type="Pfam" id="PF08378">
    <property type="entry name" value="NERD"/>
    <property type="match status" value="1"/>
</dbReference>
<dbReference type="GO" id="GO:0003676">
    <property type="term" value="F:nucleic acid binding"/>
    <property type="evidence" value="ECO:0007669"/>
    <property type="project" value="InterPro"/>
</dbReference>
<organism evidence="4 5">
    <name type="scientific">Clostridium manihotivorum</name>
    <dbReference type="NCBI Taxonomy" id="2320868"/>
    <lineage>
        <taxon>Bacteria</taxon>
        <taxon>Bacillati</taxon>
        <taxon>Bacillota</taxon>
        <taxon>Clostridia</taxon>
        <taxon>Eubacteriales</taxon>
        <taxon>Clostridiaceae</taxon>
        <taxon>Clostridium</taxon>
    </lineage>
</organism>